<protein>
    <submittedName>
        <fullName evidence="4">FMN reductase</fullName>
    </submittedName>
</protein>
<sequence length="193" mass="20672">MPSKHPHVVALSGSLRDGSHTRTALQHAVDAAERIGATTDLIDHSALDVRVFDPDANESEDVEALRTRVAHADALLLGTPVYHGSYSSVLKTALDYCGRSEFEGKTVGLLAVAGGRFPVTTLAHLRTVCRSLGAWVLPHEVAIPNVEDAFDGDGEFTSDSLAERVDTLGVDAVRYASIDDQPSRERLVASLTE</sequence>
<dbReference type="RefSeq" id="WP_151162837.1">
    <property type="nucleotide sequence ID" value="NZ_WKJO01000001.1"/>
</dbReference>
<dbReference type="PANTHER" id="PTHR30543">
    <property type="entry name" value="CHROMATE REDUCTASE"/>
    <property type="match status" value="1"/>
</dbReference>
<organism evidence="4 5">
    <name type="scientific">Haloferax litoreum</name>
    <dbReference type="NCBI Taxonomy" id="2666140"/>
    <lineage>
        <taxon>Archaea</taxon>
        <taxon>Methanobacteriati</taxon>
        <taxon>Methanobacteriota</taxon>
        <taxon>Stenosarchaea group</taxon>
        <taxon>Halobacteria</taxon>
        <taxon>Halobacteriales</taxon>
        <taxon>Haloferacaceae</taxon>
        <taxon>Haloferax</taxon>
    </lineage>
</organism>
<dbReference type="Pfam" id="PF03358">
    <property type="entry name" value="FMN_red"/>
    <property type="match status" value="1"/>
</dbReference>
<name>A0A6A8GG42_9EURY</name>
<evidence type="ECO:0000259" key="3">
    <source>
        <dbReference type="Pfam" id="PF03358"/>
    </source>
</evidence>
<evidence type="ECO:0000313" key="4">
    <source>
        <dbReference type="EMBL" id="MRX22324.1"/>
    </source>
</evidence>
<dbReference type="GO" id="GO:0016491">
    <property type="term" value="F:oxidoreductase activity"/>
    <property type="evidence" value="ECO:0007669"/>
    <property type="project" value="InterPro"/>
</dbReference>
<evidence type="ECO:0000313" key="5">
    <source>
        <dbReference type="Proteomes" id="UP000439022"/>
    </source>
</evidence>
<dbReference type="GO" id="GO:0005829">
    <property type="term" value="C:cytosol"/>
    <property type="evidence" value="ECO:0007669"/>
    <property type="project" value="TreeGrafter"/>
</dbReference>
<proteinExistence type="inferred from homology"/>
<comment type="similarity">
    <text evidence="2">Belongs to the SsuE family. Isf subfamily.</text>
</comment>
<keyword evidence="5" id="KW-1185">Reference proteome</keyword>
<comment type="cofactor">
    <cofactor evidence="1">
        <name>[4Fe-4S] cluster</name>
        <dbReference type="ChEBI" id="CHEBI:49883"/>
    </cofactor>
</comment>
<dbReference type="InterPro" id="IPR050712">
    <property type="entry name" value="NAD(P)H-dep_reductase"/>
</dbReference>
<dbReference type="EMBL" id="WKJO01000001">
    <property type="protein sequence ID" value="MRX22324.1"/>
    <property type="molecule type" value="Genomic_DNA"/>
</dbReference>
<dbReference type="PANTHER" id="PTHR30543:SF21">
    <property type="entry name" value="NAD(P)H-DEPENDENT FMN REDUCTASE LOT6"/>
    <property type="match status" value="1"/>
</dbReference>
<feature type="domain" description="NADPH-dependent FMN reductase-like" evidence="3">
    <location>
        <begin position="7"/>
        <end position="147"/>
    </location>
</feature>
<dbReference type="SUPFAM" id="SSF52218">
    <property type="entry name" value="Flavoproteins"/>
    <property type="match status" value="1"/>
</dbReference>
<dbReference type="InterPro" id="IPR005025">
    <property type="entry name" value="FMN_Rdtase-like_dom"/>
</dbReference>
<dbReference type="AlphaFoldDB" id="A0A6A8GG42"/>
<dbReference type="GO" id="GO:0010181">
    <property type="term" value="F:FMN binding"/>
    <property type="evidence" value="ECO:0007669"/>
    <property type="project" value="TreeGrafter"/>
</dbReference>
<dbReference type="InterPro" id="IPR029039">
    <property type="entry name" value="Flavoprotein-like_sf"/>
</dbReference>
<reference evidence="4 5" key="1">
    <citation type="submission" date="2019-11" db="EMBL/GenBank/DDBJ databases">
        <title>Whole genome sequence of Haloferax sp. MBLA0076.</title>
        <authorList>
            <person name="Seo M.-J."/>
            <person name="Cho E.-S."/>
        </authorList>
    </citation>
    <scope>NUCLEOTIDE SEQUENCE [LARGE SCALE GENOMIC DNA]</scope>
    <source>
        <strain evidence="4 5">MBLA0076</strain>
    </source>
</reference>
<evidence type="ECO:0000256" key="2">
    <source>
        <dbReference type="ARBA" id="ARBA00038292"/>
    </source>
</evidence>
<dbReference type="Proteomes" id="UP000439022">
    <property type="component" value="Unassembled WGS sequence"/>
</dbReference>
<gene>
    <name evidence="4" type="ORF">GJR96_10190</name>
</gene>
<evidence type="ECO:0000256" key="1">
    <source>
        <dbReference type="ARBA" id="ARBA00001966"/>
    </source>
</evidence>
<comment type="caution">
    <text evidence="4">The sequence shown here is derived from an EMBL/GenBank/DDBJ whole genome shotgun (WGS) entry which is preliminary data.</text>
</comment>
<accession>A0A6A8GG42</accession>
<dbReference type="Gene3D" id="3.40.50.360">
    <property type="match status" value="1"/>
</dbReference>